<comment type="caution">
    <text evidence="1">The sequence shown here is derived from an EMBL/GenBank/DDBJ whole genome shotgun (WGS) entry which is preliminary data.</text>
</comment>
<proteinExistence type="predicted"/>
<protein>
    <submittedName>
        <fullName evidence="1">PorV/PorQ family protein</fullName>
    </submittedName>
</protein>
<dbReference type="Gene3D" id="2.40.160.60">
    <property type="entry name" value="Outer membrane protein transport protein (OMPP1/FadL/TodX)"/>
    <property type="match status" value="1"/>
</dbReference>
<reference evidence="1" key="1">
    <citation type="journal article" date="2020" name="mSystems">
        <title>Genome- and Community-Level Interaction Insights into Carbon Utilization and Element Cycling Functions of Hydrothermarchaeota in Hydrothermal Sediment.</title>
        <authorList>
            <person name="Zhou Z."/>
            <person name="Liu Y."/>
            <person name="Xu W."/>
            <person name="Pan J."/>
            <person name="Luo Z.H."/>
            <person name="Li M."/>
        </authorList>
    </citation>
    <scope>NUCLEOTIDE SEQUENCE [LARGE SCALE GENOMIC DNA]</scope>
    <source>
        <strain evidence="1">HyVt-237</strain>
    </source>
</reference>
<sequence length="312" mass="34363">MLKLLLLAIITGTDGAGTSGFPLLMLDYGPGGAALAGALTAYPLSSFSYLYNPAGLMGMGRKRFLGFEHREYFAGIRDELLVYGLPIAPGRHVGFGLLYTGYGSVEKWSEEGDYLGKFSPYEAALVLGLAQKFGRNLWAGMNVKVLYKNLFEAHGKGVAGDLGFLYRWKSAVFGFSLQNLGPTLRYENTKAYLPRKVSFGASYHYRKTDLVFSLTKFRELTPEAGVGLVIKFSRILSVRVGYKLRAFSDERGLRGGFSLRKGPFDLEYAMVDYGLLGLTHHVGLTVELGAPEFKPPKPKIRKPGKSRIEISV</sequence>
<name>A0A7C0XCW0_UNCW3</name>
<accession>A0A7C0XCW0</accession>
<dbReference type="Proteomes" id="UP000885931">
    <property type="component" value="Unassembled WGS sequence"/>
</dbReference>
<evidence type="ECO:0000313" key="1">
    <source>
        <dbReference type="EMBL" id="HDM90217.1"/>
    </source>
</evidence>
<feature type="non-terminal residue" evidence="1">
    <location>
        <position position="312"/>
    </location>
</feature>
<dbReference type="NCBIfam" id="NF033709">
    <property type="entry name" value="PorV_fam"/>
    <property type="match status" value="1"/>
</dbReference>
<organism evidence="1">
    <name type="scientific">candidate division WOR-3 bacterium</name>
    <dbReference type="NCBI Taxonomy" id="2052148"/>
    <lineage>
        <taxon>Bacteria</taxon>
        <taxon>Bacteria division WOR-3</taxon>
    </lineage>
</organism>
<dbReference type="EMBL" id="DRBW01000131">
    <property type="protein sequence ID" value="HDM90217.1"/>
    <property type="molecule type" value="Genomic_DNA"/>
</dbReference>
<gene>
    <name evidence="1" type="ORF">ENG67_03300</name>
</gene>
<dbReference type="AlphaFoldDB" id="A0A7C0XCW0"/>